<dbReference type="Proteomes" id="UP001230504">
    <property type="component" value="Unassembled WGS sequence"/>
</dbReference>
<dbReference type="AlphaFoldDB" id="A0AAD8QAP9"/>
<dbReference type="RefSeq" id="XP_060419203.1">
    <property type="nucleotide sequence ID" value="XM_060551805.1"/>
</dbReference>
<sequence>MPLPCQRVDIADPRLTDSRRPLGFPRRGIPIIGRPPAYTYAVCATLRASRPRCSAMLPRASRRTCTYCRALCSGRMEMQWQAYYYAVRIEESLDRTPGPLHTNTTETATVIKAIVVYRYFQQIRPTEWPLPRSMATRDNAHGHCKWGGNHWRPGREVGSSVYSRWVR</sequence>
<reference evidence="1" key="1">
    <citation type="submission" date="2021-06" db="EMBL/GenBank/DDBJ databases">
        <title>Comparative genomics, transcriptomics and evolutionary studies reveal genomic signatures of adaptation to plant cell wall in hemibiotrophic fungi.</title>
        <authorList>
            <consortium name="DOE Joint Genome Institute"/>
            <person name="Baroncelli R."/>
            <person name="Diaz J.F."/>
            <person name="Benocci T."/>
            <person name="Peng M."/>
            <person name="Battaglia E."/>
            <person name="Haridas S."/>
            <person name="Andreopoulos W."/>
            <person name="Labutti K."/>
            <person name="Pangilinan J."/>
            <person name="Floch G.L."/>
            <person name="Makela M.R."/>
            <person name="Henrissat B."/>
            <person name="Grigoriev I.V."/>
            <person name="Crouch J.A."/>
            <person name="De Vries R.P."/>
            <person name="Sukno S.A."/>
            <person name="Thon M.R."/>
        </authorList>
    </citation>
    <scope>NUCLEOTIDE SEQUENCE</scope>
    <source>
        <strain evidence="1">CBS 125086</strain>
    </source>
</reference>
<comment type="caution">
    <text evidence="1">The sequence shown here is derived from an EMBL/GenBank/DDBJ whole genome shotgun (WGS) entry which is preliminary data.</text>
</comment>
<accession>A0AAD8QAP9</accession>
<gene>
    <name evidence="1" type="ORF">LY79DRAFT_246868</name>
</gene>
<protein>
    <submittedName>
        <fullName evidence="1">Uncharacterized protein</fullName>
    </submittedName>
</protein>
<keyword evidence="2" id="KW-1185">Reference proteome</keyword>
<dbReference type="EMBL" id="JAHLJV010000004">
    <property type="protein sequence ID" value="KAK1598526.1"/>
    <property type="molecule type" value="Genomic_DNA"/>
</dbReference>
<dbReference type="GeneID" id="85436045"/>
<name>A0AAD8QAP9_9PEZI</name>
<evidence type="ECO:0000313" key="2">
    <source>
        <dbReference type="Proteomes" id="UP001230504"/>
    </source>
</evidence>
<organism evidence="1 2">
    <name type="scientific">Colletotrichum navitas</name>
    <dbReference type="NCBI Taxonomy" id="681940"/>
    <lineage>
        <taxon>Eukaryota</taxon>
        <taxon>Fungi</taxon>
        <taxon>Dikarya</taxon>
        <taxon>Ascomycota</taxon>
        <taxon>Pezizomycotina</taxon>
        <taxon>Sordariomycetes</taxon>
        <taxon>Hypocreomycetidae</taxon>
        <taxon>Glomerellales</taxon>
        <taxon>Glomerellaceae</taxon>
        <taxon>Colletotrichum</taxon>
        <taxon>Colletotrichum graminicola species complex</taxon>
    </lineage>
</organism>
<proteinExistence type="predicted"/>
<evidence type="ECO:0000313" key="1">
    <source>
        <dbReference type="EMBL" id="KAK1598526.1"/>
    </source>
</evidence>